<evidence type="ECO:0000313" key="3">
    <source>
        <dbReference type="EMBL" id="OQU88498.1"/>
    </source>
</evidence>
<name>A0A1W0W282_SORBI</name>
<proteinExistence type="predicted"/>
<feature type="region of interest" description="Disordered" evidence="1">
    <location>
        <begin position="1"/>
        <end position="22"/>
    </location>
</feature>
<dbReference type="EMBL" id="CM000761">
    <property type="protein sequence ID" value="OQU88498.1"/>
    <property type="molecule type" value="Genomic_DNA"/>
</dbReference>
<sequence>MGHGPLARCQGNHPRARADGKRAQTETLHDGCDACLQIHEAGRPASLDHPRFCRRRRRRRRALWQASVLAALPPPRIVSSRSASPSYLRIASSGSALFSLSCFVCVAACFVCLFVFGFDLVCLTLQLSGAASGAAVNLSLGESEPKGRALS</sequence>
<dbReference type="InParanoid" id="A0A1W0W282"/>
<protein>
    <submittedName>
        <fullName evidence="3">Uncharacterized protein</fullName>
    </submittedName>
</protein>
<keyword evidence="4" id="KW-1185">Reference proteome</keyword>
<dbReference type="Proteomes" id="UP000000768">
    <property type="component" value="Chromosome 2"/>
</dbReference>
<keyword evidence="2" id="KW-0812">Transmembrane</keyword>
<keyword evidence="2" id="KW-1133">Transmembrane helix</keyword>
<organism evidence="3 4">
    <name type="scientific">Sorghum bicolor</name>
    <name type="common">Sorghum</name>
    <name type="synonym">Sorghum vulgare</name>
    <dbReference type="NCBI Taxonomy" id="4558"/>
    <lineage>
        <taxon>Eukaryota</taxon>
        <taxon>Viridiplantae</taxon>
        <taxon>Streptophyta</taxon>
        <taxon>Embryophyta</taxon>
        <taxon>Tracheophyta</taxon>
        <taxon>Spermatophyta</taxon>
        <taxon>Magnoliopsida</taxon>
        <taxon>Liliopsida</taxon>
        <taxon>Poales</taxon>
        <taxon>Poaceae</taxon>
        <taxon>PACMAD clade</taxon>
        <taxon>Panicoideae</taxon>
        <taxon>Andropogonodae</taxon>
        <taxon>Andropogoneae</taxon>
        <taxon>Sorghinae</taxon>
        <taxon>Sorghum</taxon>
    </lineage>
</organism>
<evidence type="ECO:0000256" key="1">
    <source>
        <dbReference type="SAM" id="MobiDB-lite"/>
    </source>
</evidence>
<feature type="transmembrane region" description="Helical" evidence="2">
    <location>
        <begin position="98"/>
        <end position="118"/>
    </location>
</feature>
<keyword evidence="2" id="KW-0472">Membrane</keyword>
<dbReference type="Gramene" id="OQU88498">
    <property type="protein sequence ID" value="OQU88498"/>
    <property type="gene ID" value="SORBI_3002G045850"/>
</dbReference>
<gene>
    <name evidence="3" type="ORF">SORBI_3002G045850</name>
</gene>
<accession>A0A1W0W282</accession>
<evidence type="ECO:0000256" key="2">
    <source>
        <dbReference type="SAM" id="Phobius"/>
    </source>
</evidence>
<reference evidence="3 4" key="1">
    <citation type="journal article" date="2009" name="Nature">
        <title>The Sorghum bicolor genome and the diversification of grasses.</title>
        <authorList>
            <person name="Paterson A.H."/>
            <person name="Bowers J.E."/>
            <person name="Bruggmann R."/>
            <person name="Dubchak I."/>
            <person name="Grimwood J."/>
            <person name="Gundlach H."/>
            <person name="Haberer G."/>
            <person name="Hellsten U."/>
            <person name="Mitros T."/>
            <person name="Poliakov A."/>
            <person name="Schmutz J."/>
            <person name="Spannagl M."/>
            <person name="Tang H."/>
            <person name="Wang X."/>
            <person name="Wicker T."/>
            <person name="Bharti A.K."/>
            <person name="Chapman J."/>
            <person name="Feltus F.A."/>
            <person name="Gowik U."/>
            <person name="Grigoriev I.V."/>
            <person name="Lyons E."/>
            <person name="Maher C.A."/>
            <person name="Martis M."/>
            <person name="Narechania A."/>
            <person name="Otillar R.P."/>
            <person name="Penning B.W."/>
            <person name="Salamov A.A."/>
            <person name="Wang Y."/>
            <person name="Zhang L."/>
            <person name="Carpita N.C."/>
            <person name="Freeling M."/>
            <person name="Gingle A.R."/>
            <person name="Hash C.T."/>
            <person name="Keller B."/>
            <person name="Klein P."/>
            <person name="Kresovich S."/>
            <person name="McCann M.C."/>
            <person name="Ming R."/>
            <person name="Peterson D.G."/>
            <person name="Mehboob-ur-Rahman"/>
            <person name="Ware D."/>
            <person name="Westhoff P."/>
            <person name="Mayer K.F."/>
            <person name="Messing J."/>
            <person name="Rokhsar D.S."/>
        </authorList>
    </citation>
    <scope>NUCLEOTIDE SEQUENCE [LARGE SCALE GENOMIC DNA]</scope>
    <source>
        <strain evidence="4">cv. BTx623</strain>
    </source>
</reference>
<dbReference type="AlphaFoldDB" id="A0A1W0W282"/>
<reference evidence="4" key="2">
    <citation type="journal article" date="2018" name="Plant J.">
        <title>The Sorghum bicolor reference genome: improved assembly, gene annotations, a transcriptome atlas, and signatures of genome organization.</title>
        <authorList>
            <person name="McCormick R.F."/>
            <person name="Truong S.K."/>
            <person name="Sreedasyam A."/>
            <person name="Jenkins J."/>
            <person name="Shu S."/>
            <person name="Sims D."/>
            <person name="Kennedy M."/>
            <person name="Amirebrahimi M."/>
            <person name="Weers B.D."/>
            <person name="McKinley B."/>
            <person name="Mattison A."/>
            <person name="Morishige D.T."/>
            <person name="Grimwood J."/>
            <person name="Schmutz J."/>
            <person name="Mullet J.E."/>
        </authorList>
    </citation>
    <scope>NUCLEOTIDE SEQUENCE [LARGE SCALE GENOMIC DNA]</scope>
    <source>
        <strain evidence="4">cv. BTx623</strain>
    </source>
</reference>
<evidence type="ECO:0000313" key="4">
    <source>
        <dbReference type="Proteomes" id="UP000000768"/>
    </source>
</evidence>